<evidence type="ECO:0000313" key="3">
    <source>
        <dbReference type="Proteomes" id="UP000324897"/>
    </source>
</evidence>
<dbReference type="AlphaFoldDB" id="A0A5J9VXD1"/>
<keyword evidence="3" id="KW-1185">Reference proteome</keyword>
<evidence type="ECO:0000259" key="1">
    <source>
        <dbReference type="SMART" id="SM00256"/>
    </source>
</evidence>
<comment type="caution">
    <text evidence="2">The sequence shown here is derived from an EMBL/GenBank/DDBJ whole genome shotgun (WGS) entry which is preliminary data.</text>
</comment>
<dbReference type="Pfam" id="PF23635">
    <property type="entry name" value="Beta-prop_AT5G49610-like"/>
    <property type="match status" value="1"/>
</dbReference>
<gene>
    <name evidence="2" type="ORF">EJB05_14045</name>
</gene>
<dbReference type="SUPFAM" id="SSF81383">
    <property type="entry name" value="F-box domain"/>
    <property type="match status" value="1"/>
</dbReference>
<protein>
    <recommendedName>
        <fullName evidence="1">F-box domain-containing protein</fullName>
    </recommendedName>
</protein>
<evidence type="ECO:0000313" key="2">
    <source>
        <dbReference type="EMBL" id="TVU40578.1"/>
    </source>
</evidence>
<dbReference type="Gene3D" id="1.20.1280.50">
    <property type="match status" value="1"/>
</dbReference>
<feature type="non-terminal residue" evidence="2">
    <location>
        <position position="1"/>
    </location>
</feature>
<dbReference type="InterPro" id="IPR036047">
    <property type="entry name" value="F-box-like_dom_sf"/>
</dbReference>
<dbReference type="PANTHER" id="PTHR32133:SF379">
    <property type="entry name" value="F-BOX DOMAIN-CONTAINING PROTEIN"/>
    <property type="match status" value="1"/>
</dbReference>
<dbReference type="Gramene" id="TVU40578">
    <property type="protein sequence ID" value="TVU40578"/>
    <property type="gene ID" value="EJB05_14045"/>
</dbReference>
<proteinExistence type="predicted"/>
<dbReference type="Pfam" id="PF00646">
    <property type="entry name" value="F-box"/>
    <property type="match status" value="1"/>
</dbReference>
<organism evidence="2 3">
    <name type="scientific">Eragrostis curvula</name>
    <name type="common">weeping love grass</name>
    <dbReference type="NCBI Taxonomy" id="38414"/>
    <lineage>
        <taxon>Eukaryota</taxon>
        <taxon>Viridiplantae</taxon>
        <taxon>Streptophyta</taxon>
        <taxon>Embryophyta</taxon>
        <taxon>Tracheophyta</taxon>
        <taxon>Spermatophyta</taxon>
        <taxon>Magnoliopsida</taxon>
        <taxon>Liliopsida</taxon>
        <taxon>Poales</taxon>
        <taxon>Poaceae</taxon>
        <taxon>PACMAD clade</taxon>
        <taxon>Chloridoideae</taxon>
        <taxon>Eragrostideae</taxon>
        <taxon>Eragrostidinae</taxon>
        <taxon>Eragrostis</taxon>
    </lineage>
</organism>
<reference evidence="2 3" key="1">
    <citation type="journal article" date="2019" name="Sci. Rep.">
        <title>A high-quality genome of Eragrostis curvula grass provides insights into Poaceae evolution and supports new strategies to enhance forage quality.</title>
        <authorList>
            <person name="Carballo J."/>
            <person name="Santos B.A.C.M."/>
            <person name="Zappacosta D."/>
            <person name="Garbus I."/>
            <person name="Selva J.P."/>
            <person name="Gallo C.A."/>
            <person name="Diaz A."/>
            <person name="Albertini E."/>
            <person name="Caccamo M."/>
            <person name="Echenique V."/>
        </authorList>
    </citation>
    <scope>NUCLEOTIDE SEQUENCE [LARGE SCALE GENOMIC DNA]</scope>
    <source>
        <strain evidence="3">cv. Victoria</strain>
        <tissue evidence="2">Leaf</tissue>
    </source>
</reference>
<dbReference type="InterPro" id="IPR056594">
    <property type="entry name" value="AT5G49610-like_b-prop"/>
</dbReference>
<dbReference type="EMBL" id="RWGY01000007">
    <property type="protein sequence ID" value="TVU40578.1"/>
    <property type="molecule type" value="Genomic_DNA"/>
</dbReference>
<sequence length="384" mass="42887">MCIRIHTLGWGPSDFGALGGCPAGPPPGPALHPPELNDEAVEEVLARLPPDDPALLVRAALVCKRWCRLVSSPGFRRRFRLLHRTAPMLGFFCRQPSSTRFVPTASSSICLPYAVRPEWRVLSSRHGRLLVLNPPSVSPTSGRELIVWDPFTDEQRRVPMPPFDSILLCSATGCDHIDCHRDPFLVVFVCSHGLDNQIVSASVYSSETNAWSHPISVHIHCRFDVASRNVQVNNAVYFTCENKIRILEYHLGKEEISMISLLYLRYVPHAVLMKLEDGGLGFALVQGTTLSIWSREDGTDGYATWALRRVVELNELQPLCDLSASPYFFTVAIADEVDVFFFWAHDQLFTIDLRSSRVKKVGNLPSGIVPYVSFYTPAMPIIAT</sequence>
<dbReference type="SMART" id="SM00256">
    <property type="entry name" value="FBOX"/>
    <property type="match status" value="1"/>
</dbReference>
<accession>A0A5J9VXD1</accession>
<dbReference type="OrthoDB" id="685838at2759"/>
<name>A0A5J9VXD1_9POAL</name>
<dbReference type="PANTHER" id="PTHR32133">
    <property type="entry name" value="OS07G0120400 PROTEIN"/>
    <property type="match status" value="1"/>
</dbReference>
<feature type="domain" description="F-box" evidence="1">
    <location>
        <begin position="36"/>
        <end position="79"/>
    </location>
</feature>
<dbReference type="InterPro" id="IPR001810">
    <property type="entry name" value="F-box_dom"/>
</dbReference>
<dbReference type="Proteomes" id="UP000324897">
    <property type="component" value="Chromosome 4"/>
</dbReference>